<sequence length="61" mass="6873">MLDHIIVKQVFEATLEADSGCFSHGFTLSTNPFDPNVDKKQRIYAGKEANCWRLKGGSLRM</sequence>
<evidence type="ECO:0000313" key="1">
    <source>
        <dbReference type="EMBL" id="PRQ46542.1"/>
    </source>
</evidence>
<comment type="caution">
    <text evidence="1">The sequence shown here is derived from an EMBL/GenBank/DDBJ whole genome shotgun (WGS) entry which is preliminary data.</text>
</comment>
<proteinExistence type="predicted"/>
<gene>
    <name evidence="1" type="ORF">RchiOBHm_Chr2g0090171</name>
</gene>
<evidence type="ECO:0000313" key="2">
    <source>
        <dbReference type="Proteomes" id="UP000238479"/>
    </source>
</evidence>
<dbReference type="AlphaFoldDB" id="A0A2P6RJC9"/>
<dbReference type="Gramene" id="PRQ46542">
    <property type="protein sequence ID" value="PRQ46542"/>
    <property type="gene ID" value="RchiOBHm_Chr2g0090171"/>
</dbReference>
<protein>
    <submittedName>
        <fullName evidence="1">Uncharacterized protein</fullName>
    </submittedName>
</protein>
<organism evidence="1 2">
    <name type="scientific">Rosa chinensis</name>
    <name type="common">China rose</name>
    <dbReference type="NCBI Taxonomy" id="74649"/>
    <lineage>
        <taxon>Eukaryota</taxon>
        <taxon>Viridiplantae</taxon>
        <taxon>Streptophyta</taxon>
        <taxon>Embryophyta</taxon>
        <taxon>Tracheophyta</taxon>
        <taxon>Spermatophyta</taxon>
        <taxon>Magnoliopsida</taxon>
        <taxon>eudicotyledons</taxon>
        <taxon>Gunneridae</taxon>
        <taxon>Pentapetalae</taxon>
        <taxon>rosids</taxon>
        <taxon>fabids</taxon>
        <taxon>Rosales</taxon>
        <taxon>Rosaceae</taxon>
        <taxon>Rosoideae</taxon>
        <taxon>Rosoideae incertae sedis</taxon>
        <taxon>Rosa</taxon>
    </lineage>
</organism>
<dbReference type="EMBL" id="PDCK01000040">
    <property type="protein sequence ID" value="PRQ46542.1"/>
    <property type="molecule type" value="Genomic_DNA"/>
</dbReference>
<reference evidence="1 2" key="1">
    <citation type="journal article" date="2018" name="Nat. Genet.">
        <title>The Rosa genome provides new insights in the design of modern roses.</title>
        <authorList>
            <person name="Bendahmane M."/>
        </authorList>
    </citation>
    <scope>NUCLEOTIDE SEQUENCE [LARGE SCALE GENOMIC DNA]</scope>
    <source>
        <strain evidence="2">cv. Old Blush</strain>
    </source>
</reference>
<name>A0A2P6RJC9_ROSCH</name>
<accession>A0A2P6RJC9</accession>
<dbReference type="Proteomes" id="UP000238479">
    <property type="component" value="Chromosome 2"/>
</dbReference>
<keyword evidence="2" id="KW-1185">Reference proteome</keyword>